<dbReference type="EMBL" id="CP011797">
    <property type="protein sequence ID" value="ATX75329.1"/>
    <property type="molecule type" value="Genomic_DNA"/>
</dbReference>
<dbReference type="KEGG" id="rfo:REIFOR_00152"/>
<keyword evidence="2" id="KW-1185">Reference proteome</keyword>
<dbReference type="Proteomes" id="UP000229757">
    <property type="component" value="Chromosome"/>
</dbReference>
<dbReference type="InterPro" id="IPR021927">
    <property type="entry name" value="DUF3540"/>
</dbReference>
<organism evidence="1 2">
    <name type="scientific">Reinekea forsetii</name>
    <dbReference type="NCBI Taxonomy" id="1336806"/>
    <lineage>
        <taxon>Bacteria</taxon>
        <taxon>Pseudomonadati</taxon>
        <taxon>Pseudomonadota</taxon>
        <taxon>Gammaproteobacteria</taxon>
        <taxon>Oceanospirillales</taxon>
        <taxon>Saccharospirillaceae</taxon>
        <taxon>Reinekea</taxon>
    </lineage>
</organism>
<evidence type="ECO:0000313" key="1">
    <source>
        <dbReference type="EMBL" id="ATX75329.1"/>
    </source>
</evidence>
<sequence length="212" mass="23564">MKELQMTNVHALANPWPAANGLILGEVVLLTQTGCRVRTDQGLLSAELAASCLLQPGLGDRVALLVDGARFYLTAVLIAHDSGSQRLQVPGELVIAAASMHFDSTESLSVQTRSLELNAAAAQFQFGRFRQLALKMTVIAEKLDVTAEKIHRSAKQEFTLFHQQFERILDSKNTQADRWFQRVHKQWVARSERTTITAKKEVKIDGERIDLG</sequence>
<reference evidence="1 2" key="1">
    <citation type="journal article" date="2017" name="Environ. Microbiol.">
        <title>Genomic and physiological analyses of 'Reinekea forsetii' reveal a versatile opportunistic lifestyle during spring algae blooms.</title>
        <authorList>
            <person name="Avci B."/>
            <person name="Hahnke R.L."/>
            <person name="Chafee M."/>
            <person name="Fischer T."/>
            <person name="Gruber-Vodicka H."/>
            <person name="Tegetmeyer H.E."/>
            <person name="Harder J."/>
            <person name="Fuchs B.M."/>
            <person name="Amann R.I."/>
            <person name="Teeling H."/>
        </authorList>
    </citation>
    <scope>NUCLEOTIDE SEQUENCE [LARGE SCALE GENOMIC DNA]</scope>
    <source>
        <strain evidence="1 2">Hel1_31_D35</strain>
    </source>
</reference>
<gene>
    <name evidence="1" type="ORF">REIFOR_00152</name>
</gene>
<evidence type="ECO:0008006" key="3">
    <source>
        <dbReference type="Google" id="ProtNLM"/>
    </source>
</evidence>
<dbReference type="Pfam" id="PF12059">
    <property type="entry name" value="DUF3540"/>
    <property type="match status" value="1"/>
</dbReference>
<dbReference type="AlphaFoldDB" id="A0A2K8KMF9"/>
<name>A0A2K8KMF9_9GAMM</name>
<proteinExistence type="predicted"/>
<accession>A0A2K8KMF9</accession>
<protein>
    <recommendedName>
        <fullName evidence="3">DUF3540 domain-containing protein</fullName>
    </recommendedName>
</protein>
<evidence type="ECO:0000313" key="2">
    <source>
        <dbReference type="Proteomes" id="UP000229757"/>
    </source>
</evidence>